<dbReference type="CDD" id="cd09083">
    <property type="entry name" value="EEP-1"/>
    <property type="match status" value="1"/>
</dbReference>
<dbReference type="RefSeq" id="WP_146572981.1">
    <property type="nucleotide sequence ID" value="NZ_SJPH01000003.1"/>
</dbReference>
<feature type="domain" description="Endonuclease/exonuclease/phosphatase" evidence="2">
    <location>
        <begin position="31"/>
        <end position="289"/>
    </location>
</feature>
<evidence type="ECO:0000313" key="4">
    <source>
        <dbReference type="Proteomes" id="UP000318995"/>
    </source>
</evidence>
<evidence type="ECO:0000259" key="2">
    <source>
        <dbReference type="Pfam" id="PF03372"/>
    </source>
</evidence>
<dbReference type="Gene3D" id="3.60.10.10">
    <property type="entry name" value="Endonuclease/exonuclease/phosphatase"/>
    <property type="match status" value="1"/>
</dbReference>
<gene>
    <name evidence="3" type="ORF">Pla111_15500</name>
</gene>
<feature type="signal peptide" evidence="1">
    <location>
        <begin position="1"/>
        <end position="25"/>
    </location>
</feature>
<proteinExistence type="predicted"/>
<dbReference type="GO" id="GO:0000175">
    <property type="term" value="F:3'-5'-RNA exonuclease activity"/>
    <property type="evidence" value="ECO:0007669"/>
    <property type="project" value="TreeGrafter"/>
</dbReference>
<name>A0A5C5W770_9BACT</name>
<accession>A0A5C5W770</accession>
<dbReference type="Proteomes" id="UP000318995">
    <property type="component" value="Unassembled WGS sequence"/>
</dbReference>
<feature type="chain" id="PRO_5023138966" evidence="1">
    <location>
        <begin position="26"/>
        <end position="300"/>
    </location>
</feature>
<keyword evidence="3" id="KW-0255">Endonuclease</keyword>
<organism evidence="3 4">
    <name type="scientific">Botrimarina hoheduenensis</name>
    <dbReference type="NCBI Taxonomy" id="2528000"/>
    <lineage>
        <taxon>Bacteria</taxon>
        <taxon>Pseudomonadati</taxon>
        <taxon>Planctomycetota</taxon>
        <taxon>Planctomycetia</taxon>
        <taxon>Pirellulales</taxon>
        <taxon>Lacipirellulaceae</taxon>
        <taxon>Botrimarina</taxon>
    </lineage>
</organism>
<dbReference type="SUPFAM" id="SSF56219">
    <property type="entry name" value="DNase I-like"/>
    <property type="match status" value="1"/>
</dbReference>
<dbReference type="PANTHER" id="PTHR12121">
    <property type="entry name" value="CARBON CATABOLITE REPRESSOR PROTEIN 4"/>
    <property type="match status" value="1"/>
</dbReference>
<comment type="caution">
    <text evidence="3">The sequence shown here is derived from an EMBL/GenBank/DDBJ whole genome shotgun (WGS) entry which is preliminary data.</text>
</comment>
<evidence type="ECO:0000256" key="1">
    <source>
        <dbReference type="SAM" id="SignalP"/>
    </source>
</evidence>
<keyword evidence="3" id="KW-0540">Nuclease</keyword>
<keyword evidence="4" id="KW-1185">Reference proteome</keyword>
<dbReference type="InterPro" id="IPR036691">
    <property type="entry name" value="Endo/exonu/phosph_ase_sf"/>
</dbReference>
<keyword evidence="3" id="KW-0269">Exonuclease</keyword>
<dbReference type="AlphaFoldDB" id="A0A5C5W770"/>
<reference evidence="3 4" key="1">
    <citation type="submission" date="2019-02" db="EMBL/GenBank/DDBJ databases">
        <title>Deep-cultivation of Planctomycetes and their phenomic and genomic characterization uncovers novel biology.</title>
        <authorList>
            <person name="Wiegand S."/>
            <person name="Jogler M."/>
            <person name="Boedeker C."/>
            <person name="Pinto D."/>
            <person name="Vollmers J."/>
            <person name="Rivas-Marin E."/>
            <person name="Kohn T."/>
            <person name="Peeters S.H."/>
            <person name="Heuer A."/>
            <person name="Rast P."/>
            <person name="Oberbeckmann S."/>
            <person name="Bunk B."/>
            <person name="Jeske O."/>
            <person name="Meyerdierks A."/>
            <person name="Storesund J.E."/>
            <person name="Kallscheuer N."/>
            <person name="Luecker S."/>
            <person name="Lage O.M."/>
            <person name="Pohl T."/>
            <person name="Merkel B.J."/>
            <person name="Hornburger P."/>
            <person name="Mueller R.-W."/>
            <person name="Bruemmer F."/>
            <person name="Labrenz M."/>
            <person name="Spormann A.M."/>
            <person name="Op Den Camp H."/>
            <person name="Overmann J."/>
            <person name="Amann R."/>
            <person name="Jetten M.S.M."/>
            <person name="Mascher T."/>
            <person name="Medema M.H."/>
            <person name="Devos D.P."/>
            <person name="Kaster A.-K."/>
            <person name="Ovreas L."/>
            <person name="Rohde M."/>
            <person name="Galperin M.Y."/>
            <person name="Jogler C."/>
        </authorList>
    </citation>
    <scope>NUCLEOTIDE SEQUENCE [LARGE SCALE GENOMIC DNA]</scope>
    <source>
        <strain evidence="3 4">Pla111</strain>
    </source>
</reference>
<dbReference type="EMBL" id="SJPH01000003">
    <property type="protein sequence ID" value="TWT46454.1"/>
    <property type="molecule type" value="Genomic_DNA"/>
</dbReference>
<dbReference type="InterPro" id="IPR005135">
    <property type="entry name" value="Endo/exonuclease/phosphatase"/>
</dbReference>
<dbReference type="InterPro" id="IPR050410">
    <property type="entry name" value="CCR4/nocturin_mRNA_transcr"/>
</dbReference>
<sequence precursor="true">MHLTIPLRGLLLCFAALLPSGPAPAQTLSAVTFNLRGDFVEGRVTDQPHAWLATDGGHRRDRTVGLVQQLAPDLLGVQEAYANQLVDLRAALPAYADYGVGRDGPPTADRSAGEHCSIFYRKERFTALDQGTFWLSATPDRVSQHPEAGCRRIASWMILVDRLADRELFVLNTHWDHISAAARQEAAELIRNKLPTLAKDRPAIVMGDLNAVATDDSLQTLLDATGPTPLIDSYLAAHPESDGTERSFHGFAPQGDPWRIDYVLHSAALVTRDAQIIATPTEALAPSDHFPVRAVLSWRE</sequence>
<keyword evidence="3" id="KW-0378">Hydrolase</keyword>
<evidence type="ECO:0000313" key="3">
    <source>
        <dbReference type="EMBL" id="TWT46454.1"/>
    </source>
</evidence>
<dbReference type="Pfam" id="PF03372">
    <property type="entry name" value="Exo_endo_phos"/>
    <property type="match status" value="1"/>
</dbReference>
<keyword evidence="1" id="KW-0732">Signal</keyword>
<dbReference type="PANTHER" id="PTHR12121:SF36">
    <property type="entry name" value="ENDONUCLEASE_EXONUCLEASE_PHOSPHATASE DOMAIN-CONTAINING PROTEIN"/>
    <property type="match status" value="1"/>
</dbReference>
<dbReference type="OrthoDB" id="9793162at2"/>
<protein>
    <submittedName>
        <fullName evidence="3">Endonuclease/Exonuclease/phosphatase family protein</fullName>
    </submittedName>
</protein>
<dbReference type="GO" id="GO:0004519">
    <property type="term" value="F:endonuclease activity"/>
    <property type="evidence" value="ECO:0007669"/>
    <property type="project" value="UniProtKB-KW"/>
</dbReference>